<organism evidence="9">
    <name type="scientific">Timema tahoe</name>
    <dbReference type="NCBI Taxonomy" id="61484"/>
    <lineage>
        <taxon>Eukaryota</taxon>
        <taxon>Metazoa</taxon>
        <taxon>Ecdysozoa</taxon>
        <taxon>Arthropoda</taxon>
        <taxon>Hexapoda</taxon>
        <taxon>Insecta</taxon>
        <taxon>Pterygota</taxon>
        <taxon>Neoptera</taxon>
        <taxon>Polyneoptera</taxon>
        <taxon>Phasmatodea</taxon>
        <taxon>Timematodea</taxon>
        <taxon>Timematoidea</taxon>
        <taxon>Timematidae</taxon>
        <taxon>Timema</taxon>
    </lineage>
</organism>
<gene>
    <name evidence="9" type="ORF">TTEB3V08_LOCUS7840</name>
</gene>
<comment type="catalytic activity">
    <reaction evidence="8">
        <text>L-seryl-[protein] + ATP = O-phospho-L-seryl-[protein] + ADP + H(+)</text>
        <dbReference type="Rhea" id="RHEA:17989"/>
        <dbReference type="Rhea" id="RHEA-COMP:9863"/>
        <dbReference type="Rhea" id="RHEA-COMP:11604"/>
        <dbReference type="ChEBI" id="CHEBI:15378"/>
        <dbReference type="ChEBI" id="CHEBI:29999"/>
        <dbReference type="ChEBI" id="CHEBI:30616"/>
        <dbReference type="ChEBI" id="CHEBI:83421"/>
        <dbReference type="ChEBI" id="CHEBI:456216"/>
        <dbReference type="EC" id="2.7.11.1"/>
    </reaction>
</comment>
<sequence>MFLLNISCQLNNSISVDIWEHTQHHKRTSVLRLPLSWFASMNWCALHHRQFSNVKTWISIHSLIKIFLLVELFCYDLVAYCFLYFCEWLVHAVPKYADGTPKCPIVVPRSIPGSNCGVQLDHSLNNFATIRTTSIVTKQQKEHMQEEMHEQMTGYKRMRREHQAALLKMFPDNVSRVSGYIETSPECPAIKDQRVLLVYQSPTSNGKHRSTRAKQVFNLLHHPPCFGNFWPGRSFGVGWDPEIRKEQGREWEYLLLRTISPSGLADITGEKNPLLQRLKRAVTLQKDSQPSSFIFLCQSVKWSTKVSFCANKNKWIMETIDGASYWTGLISSCSKVIVWLVSKAVAVDIVRFTEMLQHFARFGFQFAIALADAYKALQTILEERCKFEMESHKQVLDKEYESLLQQFSKDLDRIQVRNQQELERKKAEAYPSPVPALSQL</sequence>
<dbReference type="GO" id="GO:0004674">
    <property type="term" value="F:protein serine/threonine kinase activity"/>
    <property type="evidence" value="ECO:0007669"/>
    <property type="project" value="UniProtKB-KW"/>
</dbReference>
<keyword evidence="6" id="KW-0067">ATP-binding</keyword>
<reference evidence="9" key="1">
    <citation type="submission" date="2020-11" db="EMBL/GenBank/DDBJ databases">
        <authorList>
            <person name="Tran Van P."/>
        </authorList>
    </citation>
    <scope>NUCLEOTIDE SEQUENCE</scope>
</reference>
<evidence type="ECO:0000256" key="5">
    <source>
        <dbReference type="ARBA" id="ARBA00022777"/>
    </source>
</evidence>
<comment type="catalytic activity">
    <reaction evidence="7">
        <text>L-threonyl-[protein] + ATP = O-phospho-L-threonyl-[protein] + ADP + H(+)</text>
        <dbReference type="Rhea" id="RHEA:46608"/>
        <dbReference type="Rhea" id="RHEA-COMP:11060"/>
        <dbReference type="Rhea" id="RHEA-COMP:11605"/>
        <dbReference type="ChEBI" id="CHEBI:15378"/>
        <dbReference type="ChEBI" id="CHEBI:30013"/>
        <dbReference type="ChEBI" id="CHEBI:30616"/>
        <dbReference type="ChEBI" id="CHEBI:61977"/>
        <dbReference type="ChEBI" id="CHEBI:456216"/>
        <dbReference type="EC" id="2.7.11.1"/>
    </reaction>
</comment>
<keyword evidence="2" id="KW-0723">Serine/threonine-protein kinase</keyword>
<proteinExistence type="predicted"/>
<dbReference type="GO" id="GO:0005737">
    <property type="term" value="C:cytoplasm"/>
    <property type="evidence" value="ECO:0007669"/>
    <property type="project" value="TreeGrafter"/>
</dbReference>
<dbReference type="AlphaFoldDB" id="A0A7R9IKC9"/>
<dbReference type="EC" id="2.7.11.1" evidence="1"/>
<keyword evidence="5" id="KW-0418">Kinase</keyword>
<evidence type="ECO:0000256" key="3">
    <source>
        <dbReference type="ARBA" id="ARBA00022679"/>
    </source>
</evidence>
<evidence type="ECO:0000256" key="8">
    <source>
        <dbReference type="ARBA" id="ARBA00048679"/>
    </source>
</evidence>
<evidence type="ECO:0000313" key="9">
    <source>
        <dbReference type="EMBL" id="CAD7459894.1"/>
    </source>
</evidence>
<accession>A0A7R9IKC9</accession>
<dbReference type="PANTHER" id="PTHR47167">
    <property type="entry name" value="SERINE/THREONINE-PROTEIN KINASE TAO1-LIKE PROTEIN"/>
    <property type="match status" value="1"/>
</dbReference>
<dbReference type="InterPro" id="IPR051234">
    <property type="entry name" value="TAO_STE20_kinase"/>
</dbReference>
<evidence type="ECO:0000256" key="4">
    <source>
        <dbReference type="ARBA" id="ARBA00022741"/>
    </source>
</evidence>
<evidence type="ECO:0000256" key="1">
    <source>
        <dbReference type="ARBA" id="ARBA00012513"/>
    </source>
</evidence>
<dbReference type="PANTHER" id="PTHR47167:SF4">
    <property type="entry name" value="SERINE_THREONINE-PROTEIN KINASE TAO"/>
    <property type="match status" value="1"/>
</dbReference>
<dbReference type="GO" id="GO:0005524">
    <property type="term" value="F:ATP binding"/>
    <property type="evidence" value="ECO:0007669"/>
    <property type="project" value="UniProtKB-KW"/>
</dbReference>
<evidence type="ECO:0000256" key="2">
    <source>
        <dbReference type="ARBA" id="ARBA00022527"/>
    </source>
</evidence>
<evidence type="ECO:0000256" key="7">
    <source>
        <dbReference type="ARBA" id="ARBA00047899"/>
    </source>
</evidence>
<dbReference type="EMBL" id="OE003223">
    <property type="protein sequence ID" value="CAD7459894.1"/>
    <property type="molecule type" value="Genomic_DNA"/>
</dbReference>
<name>A0A7R9IKC9_9NEOP</name>
<keyword evidence="4" id="KW-0547">Nucleotide-binding</keyword>
<keyword evidence="3" id="KW-0808">Transferase</keyword>
<protein>
    <recommendedName>
        <fullName evidence="1">non-specific serine/threonine protein kinase</fullName>
        <ecNumber evidence="1">2.7.11.1</ecNumber>
    </recommendedName>
</protein>
<evidence type="ECO:0000256" key="6">
    <source>
        <dbReference type="ARBA" id="ARBA00022840"/>
    </source>
</evidence>